<evidence type="ECO:0000256" key="2">
    <source>
        <dbReference type="SAM" id="SignalP"/>
    </source>
</evidence>
<dbReference type="InterPro" id="IPR038682">
    <property type="entry name" value="YrpD-like_sf"/>
</dbReference>
<organism evidence="3 4">
    <name type="scientific">Paenibacillus wenxiniae</name>
    <dbReference type="NCBI Taxonomy" id="1636843"/>
    <lineage>
        <taxon>Bacteria</taxon>
        <taxon>Bacillati</taxon>
        <taxon>Bacillota</taxon>
        <taxon>Bacilli</taxon>
        <taxon>Bacillales</taxon>
        <taxon>Paenibacillaceae</taxon>
        <taxon>Paenibacillus</taxon>
    </lineage>
</organism>
<feature type="compositionally biased region" description="Polar residues" evidence="1">
    <location>
        <begin position="137"/>
        <end position="147"/>
    </location>
</feature>
<evidence type="ECO:0000313" key="4">
    <source>
        <dbReference type="Proteomes" id="UP001597233"/>
    </source>
</evidence>
<dbReference type="Proteomes" id="UP001597233">
    <property type="component" value="Unassembled WGS sequence"/>
</dbReference>
<feature type="chain" id="PRO_5046126171" evidence="2">
    <location>
        <begin position="28"/>
        <end position="372"/>
    </location>
</feature>
<feature type="signal peptide" evidence="2">
    <location>
        <begin position="1"/>
        <end position="27"/>
    </location>
</feature>
<keyword evidence="2" id="KW-0732">Signal</keyword>
<dbReference type="EMBL" id="JBHUEH010000032">
    <property type="protein sequence ID" value="MFD1888032.1"/>
    <property type="molecule type" value="Genomic_DNA"/>
</dbReference>
<feature type="region of interest" description="Disordered" evidence="1">
    <location>
        <begin position="127"/>
        <end position="159"/>
    </location>
</feature>
<evidence type="ECO:0000256" key="1">
    <source>
        <dbReference type="SAM" id="MobiDB-lite"/>
    </source>
</evidence>
<proteinExistence type="predicted"/>
<accession>A0ABW4RPA8</accession>
<dbReference type="Gene3D" id="2.60.120.1270">
    <property type="match status" value="1"/>
</dbReference>
<keyword evidence="4" id="KW-1185">Reference proteome</keyword>
<comment type="caution">
    <text evidence="3">The sequence shown here is derived from an EMBL/GenBank/DDBJ whole genome shotgun (WGS) entry which is preliminary data.</text>
</comment>
<sequence length="372" mass="41186">MKTFKTLLSLSLVLTALTPAMAVHAHAARPTTSTTVSSPSATANTTSSTSSNKSVSSTGETNTQQPEVNKQFFDQQKSAVLRDLTGSEPVSTAAADGTSADQLQQADYTYMTVTGEVYSSKRGYLGAAKRDDDNAPDNRSSVTQFDPNNPIPVEQVNGGNTGAFERRQLGFEGFDSITSDITLPTVSGLGPGEQPWVYYGFDAESGKAIEAGYSYQTGSHRWLPYIRSNGFYYGDSSVQKYDTNQVKNVKFYLAKTVSSDTYYNAYFVVDNTQVLIAPTKWTDSDSNSTSVKRVTSIAKKAFTGYDIVGSTMNQRYENVQVSRFYEEQGYPWSQYREYTENRNGRWYGTLDNMPSYVHRDWLSTSIYNGNNQ</sequence>
<name>A0ABW4RPA8_9BACL</name>
<dbReference type="RefSeq" id="WP_347323697.1">
    <property type="nucleotide sequence ID" value="NZ_JBCGUH010000002.1"/>
</dbReference>
<evidence type="ECO:0000313" key="3">
    <source>
        <dbReference type="EMBL" id="MFD1888032.1"/>
    </source>
</evidence>
<feature type="compositionally biased region" description="Low complexity" evidence="1">
    <location>
        <begin position="30"/>
        <end position="58"/>
    </location>
</feature>
<feature type="compositionally biased region" description="Polar residues" evidence="1">
    <location>
        <begin position="59"/>
        <end position="69"/>
    </location>
</feature>
<gene>
    <name evidence="3" type="ORF">ACFSC9_21345</name>
</gene>
<protein>
    <submittedName>
        <fullName evidence="3">Uncharacterized protein</fullName>
    </submittedName>
</protein>
<reference evidence="4" key="1">
    <citation type="journal article" date="2019" name="Int. J. Syst. Evol. Microbiol.">
        <title>The Global Catalogue of Microorganisms (GCM) 10K type strain sequencing project: providing services to taxonomists for standard genome sequencing and annotation.</title>
        <authorList>
            <consortium name="The Broad Institute Genomics Platform"/>
            <consortium name="The Broad Institute Genome Sequencing Center for Infectious Disease"/>
            <person name="Wu L."/>
            <person name="Ma J."/>
        </authorList>
    </citation>
    <scope>NUCLEOTIDE SEQUENCE [LARGE SCALE GENOMIC DNA]</scope>
    <source>
        <strain evidence="4">CCUG 54950</strain>
    </source>
</reference>
<feature type="region of interest" description="Disordered" evidence="1">
    <location>
        <begin position="27"/>
        <end position="69"/>
    </location>
</feature>